<proteinExistence type="predicted"/>
<dbReference type="EMBL" id="QVLX01000017">
    <property type="protein sequence ID" value="RGE84388.1"/>
    <property type="molecule type" value="Genomic_DNA"/>
</dbReference>
<dbReference type="NCBIfam" id="TIGR01603">
    <property type="entry name" value="maj_tail_phi13"/>
    <property type="match status" value="1"/>
</dbReference>
<name>A0A3E3JYD8_9FIRM</name>
<comment type="caution">
    <text evidence="1">The sequence shown here is derived from an EMBL/GenBank/DDBJ whole genome shotgun (WGS) entry which is preliminary data.</text>
</comment>
<gene>
    <name evidence="1" type="ORF">DW016_15585</name>
</gene>
<evidence type="ECO:0000313" key="1">
    <source>
        <dbReference type="EMBL" id="RGE84388.1"/>
    </source>
</evidence>
<dbReference type="OrthoDB" id="3035890at2"/>
<accession>A0A3E3JYD8</accession>
<organism evidence="1 2">
    <name type="scientific">Sellimonas intestinalis</name>
    <dbReference type="NCBI Taxonomy" id="1653434"/>
    <lineage>
        <taxon>Bacteria</taxon>
        <taxon>Bacillati</taxon>
        <taxon>Bacillota</taxon>
        <taxon>Clostridia</taxon>
        <taxon>Lachnospirales</taxon>
        <taxon>Lachnospiraceae</taxon>
        <taxon>Sellimonas</taxon>
    </lineage>
</organism>
<reference evidence="1 2" key="1">
    <citation type="submission" date="2018-08" db="EMBL/GenBank/DDBJ databases">
        <title>A genome reference for cultivated species of the human gut microbiota.</title>
        <authorList>
            <person name="Zou Y."/>
            <person name="Xue W."/>
            <person name="Luo G."/>
        </authorList>
    </citation>
    <scope>NUCLEOTIDE SEQUENCE [LARGE SCALE GENOMIC DNA]</scope>
    <source>
        <strain evidence="1 2">AF37-2AT</strain>
    </source>
</reference>
<dbReference type="RefSeq" id="WP_117493913.1">
    <property type="nucleotide sequence ID" value="NZ_CALBAT010000008.1"/>
</dbReference>
<dbReference type="Proteomes" id="UP000261080">
    <property type="component" value="Unassembled WGS sequence"/>
</dbReference>
<keyword evidence="2" id="KW-1185">Reference proteome</keyword>
<evidence type="ECO:0000313" key="2">
    <source>
        <dbReference type="Proteomes" id="UP000261080"/>
    </source>
</evidence>
<dbReference type="AlphaFoldDB" id="A0A3E3JYD8"/>
<sequence length="207" mass="22660">MAITTKKPPIKETVGAQYICFDQSEDGEYSGEYSEEVECTEVVKSVTVTENAENTDVYSSGIVYDTDSSVSSTDIEVEVIAFPAETLAKMRGDTVDEGGLILSGGKGIRPFFAYGKVVKLKKGKIRLEWYPKCRLAENTDETKTREESFSEQTDTITIKAYAFNDNEDIKAMVDSSSSAFPAGLTEEKFFGKPILTKEDLTSAVSGS</sequence>
<dbReference type="InterPro" id="IPR006490">
    <property type="entry name" value="Maj_tail_phi13"/>
</dbReference>
<protein>
    <submittedName>
        <fullName evidence="1">Phage tail protein</fullName>
    </submittedName>
</protein>